<keyword evidence="2" id="KW-1185">Reference proteome</keyword>
<gene>
    <name evidence="1" type="ORF">EVAR_57160_1</name>
</gene>
<dbReference type="Proteomes" id="UP000299102">
    <property type="component" value="Unassembled WGS sequence"/>
</dbReference>
<dbReference type="EMBL" id="BGZK01001375">
    <property type="protein sequence ID" value="GBP78592.1"/>
    <property type="molecule type" value="Genomic_DNA"/>
</dbReference>
<organism evidence="1 2">
    <name type="scientific">Eumeta variegata</name>
    <name type="common">Bagworm moth</name>
    <name type="synonym">Eumeta japonica</name>
    <dbReference type="NCBI Taxonomy" id="151549"/>
    <lineage>
        <taxon>Eukaryota</taxon>
        <taxon>Metazoa</taxon>
        <taxon>Ecdysozoa</taxon>
        <taxon>Arthropoda</taxon>
        <taxon>Hexapoda</taxon>
        <taxon>Insecta</taxon>
        <taxon>Pterygota</taxon>
        <taxon>Neoptera</taxon>
        <taxon>Endopterygota</taxon>
        <taxon>Lepidoptera</taxon>
        <taxon>Glossata</taxon>
        <taxon>Ditrysia</taxon>
        <taxon>Tineoidea</taxon>
        <taxon>Psychidae</taxon>
        <taxon>Oiketicinae</taxon>
        <taxon>Eumeta</taxon>
    </lineage>
</organism>
<dbReference type="OrthoDB" id="6819250at2759"/>
<evidence type="ECO:0008006" key="3">
    <source>
        <dbReference type="Google" id="ProtNLM"/>
    </source>
</evidence>
<reference evidence="1 2" key="1">
    <citation type="journal article" date="2019" name="Commun. Biol.">
        <title>The bagworm genome reveals a unique fibroin gene that provides high tensile strength.</title>
        <authorList>
            <person name="Kono N."/>
            <person name="Nakamura H."/>
            <person name="Ohtoshi R."/>
            <person name="Tomita M."/>
            <person name="Numata K."/>
            <person name="Arakawa K."/>
        </authorList>
    </citation>
    <scope>NUCLEOTIDE SEQUENCE [LARGE SCALE GENOMIC DNA]</scope>
</reference>
<proteinExistence type="predicted"/>
<evidence type="ECO:0000313" key="2">
    <source>
        <dbReference type="Proteomes" id="UP000299102"/>
    </source>
</evidence>
<accession>A0A4C1YUK9</accession>
<evidence type="ECO:0000313" key="1">
    <source>
        <dbReference type="EMBL" id="GBP78592.1"/>
    </source>
</evidence>
<comment type="caution">
    <text evidence="1">The sequence shown here is derived from an EMBL/GenBank/DDBJ whole genome shotgun (WGS) entry which is preliminary data.</text>
</comment>
<protein>
    <recommendedName>
        <fullName evidence="3">Reverse transcriptase domain-containing protein</fullName>
    </recommendedName>
</protein>
<dbReference type="AlphaFoldDB" id="A0A4C1YUK9"/>
<sequence>MAPGDVSATYGEDANVFASSPNRTERFAEPTQERLRHRKVRPYITEGGSLYSYLEPRLEQIAFHSGHSTTMQLIRILHLMSSEFNCGKYAIVVFLAMKKTFDRVGREGLDWEEDITTFRQIHLAAINMQQMFNQLPAWLEKWKMTVQVRKTSVILTGRQRTIPSYASGIKMWSEKTLLDI</sequence>
<name>A0A4C1YUK9_EUMVA</name>